<evidence type="ECO:0000256" key="1">
    <source>
        <dbReference type="SAM" id="Phobius"/>
    </source>
</evidence>
<sequence>MNKKTIFSGAFILVTLTTILWLMLNKSQVQPVNIKNDQYVTFKIKFDIKLKDPNLVPQPILYQGQLTTEKKFLKSQKLSYLYKWFDVSVLKNFQTTKVIELYPDEEVEIAKTSRYKVDVDFFLSRGISLNNSKKTVAILANSDEDLETCFEKLKKIYIGNEYNKDFFMFGLPKLIY</sequence>
<evidence type="ECO:0000313" key="3">
    <source>
        <dbReference type="Proteomes" id="UP000231179"/>
    </source>
</evidence>
<feature type="transmembrane region" description="Helical" evidence="1">
    <location>
        <begin position="6"/>
        <end position="24"/>
    </location>
</feature>
<proteinExistence type="predicted"/>
<keyword evidence="1" id="KW-0812">Transmembrane</keyword>
<dbReference type="AlphaFoldDB" id="A0A1Y0L1A7"/>
<organism evidence="2 3">
    <name type="scientific">Spiroplasma clarkii</name>
    <dbReference type="NCBI Taxonomy" id="2139"/>
    <lineage>
        <taxon>Bacteria</taxon>
        <taxon>Bacillati</taxon>
        <taxon>Mycoplasmatota</taxon>
        <taxon>Mollicutes</taxon>
        <taxon>Entomoplasmatales</taxon>
        <taxon>Spiroplasmataceae</taxon>
        <taxon>Spiroplasma</taxon>
    </lineage>
</organism>
<dbReference type="OrthoDB" id="389603at2"/>
<keyword evidence="3" id="KW-1185">Reference proteome</keyword>
<keyword evidence="1" id="KW-0472">Membrane</keyword>
<keyword evidence="1" id="KW-1133">Transmembrane helix</keyword>
<protein>
    <submittedName>
        <fullName evidence="2">Uncharacterized protein</fullName>
    </submittedName>
</protein>
<gene>
    <name evidence="2" type="ORF">SCLAR_v1c06430</name>
</gene>
<dbReference type="EMBL" id="CP024870">
    <property type="protein sequence ID" value="ATX70960.1"/>
    <property type="molecule type" value="Genomic_DNA"/>
</dbReference>
<dbReference type="Proteomes" id="UP000231179">
    <property type="component" value="Chromosome"/>
</dbReference>
<name>A0A1Y0L1A7_9MOLU</name>
<evidence type="ECO:0000313" key="2">
    <source>
        <dbReference type="EMBL" id="ATX70960.1"/>
    </source>
</evidence>
<dbReference type="RefSeq" id="WP_100254509.1">
    <property type="nucleotide sequence ID" value="NZ_CP015819.1"/>
</dbReference>
<accession>A0A1Y0L1A7</accession>
<dbReference type="KEGG" id="scla:SCLARK_00953"/>
<reference evidence="2 3" key="1">
    <citation type="submission" date="2017-11" db="EMBL/GenBank/DDBJ databases">
        <title>Complete genome sequence of Spiroplasma clarkii CN-5 (DSM 19994).</title>
        <authorList>
            <person name="Tsai Y.-M."/>
            <person name="Chang A."/>
            <person name="Lo W.-S."/>
            <person name="Kuo C.-H."/>
        </authorList>
    </citation>
    <scope>NUCLEOTIDE SEQUENCE [LARGE SCALE GENOMIC DNA]</scope>
    <source>
        <strain evidence="2 3">CN-5</strain>
    </source>
</reference>